<organism evidence="1">
    <name type="scientific">Xiangshan orthomyxo-like virus</name>
    <dbReference type="NCBI Taxonomy" id="2886237"/>
    <lineage>
        <taxon>Viruses</taxon>
        <taxon>Riboviria</taxon>
        <taxon>Orthornavirae</taxon>
        <taxon>Negarnaviricota</taxon>
        <taxon>Polyploviricotina</taxon>
        <taxon>Insthoviricetes</taxon>
        <taxon>Articulavirales</taxon>
        <taxon>Orthomyxoviridae</taxon>
    </lineage>
</organism>
<evidence type="ECO:0000313" key="1">
    <source>
        <dbReference type="EMBL" id="UDL13966.1"/>
    </source>
</evidence>
<dbReference type="EMBL" id="OK491491">
    <property type="protein sequence ID" value="UDL13966.1"/>
    <property type="molecule type" value="Viral_cRNA"/>
</dbReference>
<sequence length="266" mass="30237">MEKFSEFHEVVPSQISEGVKLISNAKTYAEKLTIAKGIIQQTGDSERIYTTLFLIILHQTGIKMSIPTNIKASGVIDPKKFLKKLHGLGDDQFIEKMSELPTEDFMFLVINGSKYFDNVMKNKHTVLRLVLLMSQTNKYIALDKTEWIAAMEPEVDHKKNAEEFIKSGLTKEMNILTQVVKAPVKNESLKQCYKELLDSTAEFQTLLTTLGQSGKDFNEISLYIGWAKEVLRILGRQDYLNASGISYQLLREVSDNITKLMNSFLD</sequence>
<protein>
    <submittedName>
        <fullName evidence="1">Uncharacterized protein</fullName>
    </submittedName>
</protein>
<accession>A0A8K1YQN1</accession>
<proteinExistence type="predicted"/>
<name>A0A8K1YQN1_9ORTO</name>
<reference evidence="1" key="1">
    <citation type="submission" date="2021-09" db="EMBL/GenBank/DDBJ databases">
        <authorList>
            <person name="Li N.N."/>
        </authorList>
    </citation>
    <scope>NUCLEOTIDE SEQUENCE</scope>
    <source>
        <strain evidence="1">Novel_15</strain>
    </source>
</reference>